<keyword evidence="11 13" id="KW-0539">Nucleus</keyword>
<sequence length="774" mass="85243">MRSSLSPFCQQIKQKTPNNNITAIFALLFSSSTQSALQSLSYALVSRMAHVIQLPCNGDGMCMRCKETPVEEEQLCCKTCATPWHVACLVRPPESLASTLLWECPDCTGDAAVAEDAGQAAGGAGGIVAEIMAIEADVSLTESEKARRRQELLSGKAGSDGRGGDHDGTKDKKGKHKVAGDGDENELSDIFGGSLNCSFCMQLPERPVTTPCGHNFCLKCFQKWIGLGKKTCAKCRCIIPSKMAGQPRINSTLVAAIRMAKRSNTTVPGGPSKIYHFVHNQDRPDKAYTTERAKRKGKANAASGKIFVTLPPDHFGPILAENDPERNQGVLVGESWEGRLECRQWGVHYPPVAGIAGQSKCGAQSVVLSGGYEDDEDHGEWFLYTGSGGRDLSGNKRTNKNQSFDQKFLKLNEALRVSCKKGYPVRVVRSFKEKRSSYAPEKGLRYDGIYRIEECWRKIGVQGFKVCRYLFVRCDNDPAPWTSDDHGDHPRPLPEILELKNALDITKRKERPSWDFDELDGCWKWIKPPPLSRVVAHTGKSDGKKSITVREKLLKEFSCFLCKQVMAQPVTTPCAHNFCKSCLEEAFSGKSFVRERSRGGRALRSQKTIMKCPSCTTDISDFLKDPQVNRELMEVIESLKQKTEEDDELAEESNDEGTDASEGISDLVPESSKSSGKHHEETIVTGCSHNPQVKCTPERASKRKKVDVEDSLGRNNDGEEATIAAEKPDDGLDVDSEANLKVGSKDTKAEEEMEEENDSPASPLLMPSDDQDSA</sequence>
<evidence type="ECO:0000256" key="4">
    <source>
        <dbReference type="ARBA" id="ARBA00022679"/>
    </source>
</evidence>
<feature type="domain" description="RING-type" evidence="15">
    <location>
        <begin position="197"/>
        <end position="236"/>
    </location>
</feature>
<evidence type="ECO:0000256" key="8">
    <source>
        <dbReference type="ARBA" id="ARBA00022833"/>
    </source>
</evidence>
<evidence type="ECO:0000256" key="13">
    <source>
        <dbReference type="PROSITE-ProRule" id="PRU00358"/>
    </source>
</evidence>
<dbReference type="InterPro" id="IPR027370">
    <property type="entry name" value="Znf-RING_euk"/>
</dbReference>
<keyword evidence="5" id="KW-0479">Metal-binding</keyword>
<dbReference type="InterPro" id="IPR047498">
    <property type="entry name" value="RING-HC_ORTHRUS_rpt1"/>
</dbReference>
<accession>A0AAP0M1C8</accession>
<evidence type="ECO:0000256" key="2">
    <source>
        <dbReference type="ARBA" id="ARBA00004906"/>
    </source>
</evidence>
<dbReference type="PROSITE" id="PS51015">
    <property type="entry name" value="YDG"/>
    <property type="match status" value="1"/>
</dbReference>
<dbReference type="InterPro" id="IPR011011">
    <property type="entry name" value="Znf_FYVE_PHD"/>
</dbReference>
<dbReference type="Gene3D" id="2.30.280.10">
    <property type="entry name" value="SRA-YDG"/>
    <property type="match status" value="1"/>
</dbReference>
<reference evidence="17 18" key="1">
    <citation type="submission" date="2024-05" db="EMBL/GenBank/DDBJ databases">
        <title>Haplotype-resolved chromosome-level genome assembly of Huyou (Citrus changshanensis).</title>
        <authorList>
            <person name="Miao C."/>
            <person name="Chen W."/>
            <person name="Wu Y."/>
            <person name="Wang L."/>
            <person name="Zhao S."/>
            <person name="Grierson D."/>
            <person name="Xu C."/>
            <person name="Chen K."/>
        </authorList>
    </citation>
    <scope>NUCLEOTIDE SEQUENCE [LARGE SCALE GENOMIC DNA]</scope>
    <source>
        <strain evidence="17">01-14</strain>
        <tissue evidence="17">Leaf</tissue>
    </source>
</reference>
<comment type="caution">
    <text evidence="17">The sequence shown here is derived from an EMBL/GenBank/DDBJ whole genome shotgun (WGS) entry which is preliminary data.</text>
</comment>
<dbReference type="InterPro" id="IPR015947">
    <property type="entry name" value="PUA-like_sf"/>
</dbReference>
<organism evidence="17 18">
    <name type="scientific">Citrus x changshan-huyou</name>
    <dbReference type="NCBI Taxonomy" id="2935761"/>
    <lineage>
        <taxon>Eukaryota</taxon>
        <taxon>Viridiplantae</taxon>
        <taxon>Streptophyta</taxon>
        <taxon>Embryophyta</taxon>
        <taxon>Tracheophyta</taxon>
        <taxon>Spermatophyta</taxon>
        <taxon>Magnoliopsida</taxon>
        <taxon>eudicotyledons</taxon>
        <taxon>Gunneridae</taxon>
        <taxon>Pentapetalae</taxon>
        <taxon>rosids</taxon>
        <taxon>malvids</taxon>
        <taxon>Sapindales</taxon>
        <taxon>Rutaceae</taxon>
        <taxon>Aurantioideae</taxon>
        <taxon>Citrus</taxon>
    </lineage>
</organism>
<dbReference type="InterPro" id="IPR001965">
    <property type="entry name" value="Znf_PHD"/>
</dbReference>
<dbReference type="InterPro" id="IPR018957">
    <property type="entry name" value="Znf_C3HC4_RING-type"/>
</dbReference>
<feature type="compositionally biased region" description="Basic and acidic residues" evidence="14">
    <location>
        <begin position="696"/>
        <end position="712"/>
    </location>
</feature>
<name>A0AAP0M1C8_9ROSI</name>
<evidence type="ECO:0000256" key="3">
    <source>
        <dbReference type="ARBA" id="ARBA00012483"/>
    </source>
</evidence>
<dbReference type="InterPro" id="IPR036987">
    <property type="entry name" value="SRA-YDG_sf"/>
</dbReference>
<comment type="catalytic activity">
    <reaction evidence="1">
        <text>S-ubiquitinyl-[E2 ubiquitin-conjugating enzyme]-L-cysteine + [acceptor protein]-L-lysine = [E2 ubiquitin-conjugating enzyme]-L-cysteine + N(6)-ubiquitinyl-[acceptor protein]-L-lysine.</text>
        <dbReference type="EC" id="2.3.2.27"/>
    </reaction>
</comment>
<feature type="compositionally biased region" description="Basic and acidic residues" evidence="14">
    <location>
        <begin position="162"/>
        <end position="171"/>
    </location>
</feature>
<dbReference type="PROSITE" id="PS50089">
    <property type="entry name" value="ZF_RING_2"/>
    <property type="match status" value="2"/>
</dbReference>
<feature type="region of interest" description="Disordered" evidence="14">
    <location>
        <begin position="640"/>
        <end position="774"/>
    </location>
</feature>
<evidence type="ECO:0000259" key="15">
    <source>
        <dbReference type="PROSITE" id="PS50089"/>
    </source>
</evidence>
<evidence type="ECO:0000256" key="14">
    <source>
        <dbReference type="SAM" id="MobiDB-lite"/>
    </source>
</evidence>
<dbReference type="PROSITE" id="PS01359">
    <property type="entry name" value="ZF_PHD_1"/>
    <property type="match status" value="1"/>
</dbReference>
<keyword evidence="4" id="KW-0808">Transferase</keyword>
<dbReference type="InterPro" id="IPR003105">
    <property type="entry name" value="SRA_YDG"/>
</dbReference>
<gene>
    <name evidence="17" type="ORF">WN944_019288</name>
</gene>
<evidence type="ECO:0000256" key="1">
    <source>
        <dbReference type="ARBA" id="ARBA00000900"/>
    </source>
</evidence>
<dbReference type="SMART" id="SM00184">
    <property type="entry name" value="RING"/>
    <property type="match status" value="3"/>
</dbReference>
<dbReference type="Pfam" id="PF02182">
    <property type="entry name" value="SAD_SRA"/>
    <property type="match status" value="1"/>
</dbReference>
<keyword evidence="8" id="KW-0862">Zinc</keyword>
<dbReference type="PANTHER" id="PTHR14140">
    <property type="entry name" value="E3 UBIQUITIN-PROTEIN LIGASE UHRF-RELATED"/>
    <property type="match status" value="1"/>
</dbReference>
<feature type="region of interest" description="Disordered" evidence="14">
    <location>
        <begin position="152"/>
        <end position="185"/>
    </location>
</feature>
<evidence type="ECO:0000313" key="18">
    <source>
        <dbReference type="Proteomes" id="UP001428341"/>
    </source>
</evidence>
<evidence type="ECO:0000259" key="16">
    <source>
        <dbReference type="PROSITE" id="PS51015"/>
    </source>
</evidence>
<dbReference type="FunFam" id="2.30.280.10:FF:000002">
    <property type="entry name" value="E3 ubiquitin-protein ligase ORTHRUS 2"/>
    <property type="match status" value="1"/>
</dbReference>
<dbReference type="Pfam" id="PF13445">
    <property type="entry name" value="zf-RING_UBOX"/>
    <property type="match status" value="1"/>
</dbReference>
<evidence type="ECO:0000256" key="6">
    <source>
        <dbReference type="ARBA" id="ARBA00022771"/>
    </source>
</evidence>
<keyword evidence="9" id="KW-0156">Chromatin regulator</keyword>
<evidence type="ECO:0000256" key="11">
    <source>
        <dbReference type="ARBA" id="ARBA00023242"/>
    </source>
</evidence>
<evidence type="ECO:0000313" key="17">
    <source>
        <dbReference type="EMBL" id="KAK9187889.1"/>
    </source>
</evidence>
<evidence type="ECO:0000256" key="10">
    <source>
        <dbReference type="ARBA" id="ARBA00023125"/>
    </source>
</evidence>
<dbReference type="GO" id="GO:0005634">
    <property type="term" value="C:nucleus"/>
    <property type="evidence" value="ECO:0007669"/>
    <property type="project" value="UniProtKB-SubCell"/>
</dbReference>
<feature type="domain" description="YDG" evidence="16">
    <location>
        <begin position="325"/>
        <end position="473"/>
    </location>
</feature>
<dbReference type="FunFam" id="3.30.40.10:FF:000665">
    <property type="entry name" value="Predicted protein"/>
    <property type="match status" value="1"/>
</dbReference>
<dbReference type="InterPro" id="IPR001841">
    <property type="entry name" value="Znf_RING"/>
</dbReference>
<dbReference type="Proteomes" id="UP001428341">
    <property type="component" value="Unassembled WGS sequence"/>
</dbReference>
<dbReference type="EC" id="2.3.2.27" evidence="3"/>
<dbReference type="InterPro" id="IPR017907">
    <property type="entry name" value="Znf_RING_CS"/>
</dbReference>
<feature type="compositionally biased region" description="Acidic residues" evidence="14">
    <location>
        <begin position="644"/>
        <end position="659"/>
    </location>
</feature>
<dbReference type="InterPro" id="IPR013083">
    <property type="entry name" value="Znf_RING/FYVE/PHD"/>
</dbReference>
<dbReference type="InterPro" id="IPR045134">
    <property type="entry name" value="UHRF1/2-like"/>
</dbReference>
<dbReference type="PANTHER" id="PTHR14140:SF46">
    <property type="entry name" value="E3 UBIQUITIN-PROTEIN LIGASE ORTHRUS 1-RELATED"/>
    <property type="match status" value="1"/>
</dbReference>
<dbReference type="SUPFAM" id="SSF88697">
    <property type="entry name" value="PUA domain-like"/>
    <property type="match status" value="1"/>
</dbReference>
<keyword evidence="7" id="KW-0833">Ubl conjugation pathway</keyword>
<keyword evidence="10" id="KW-0238">DNA-binding</keyword>
<dbReference type="InterPro" id="IPR019786">
    <property type="entry name" value="Zinc_finger_PHD-type_CS"/>
</dbReference>
<dbReference type="AlphaFoldDB" id="A0AAP0M1C8"/>
<dbReference type="SMART" id="SM00249">
    <property type="entry name" value="PHD"/>
    <property type="match status" value="1"/>
</dbReference>
<dbReference type="Gene3D" id="3.30.40.10">
    <property type="entry name" value="Zinc/RING finger domain, C3HC4 (zinc finger)"/>
    <property type="match status" value="3"/>
</dbReference>
<protein>
    <recommendedName>
        <fullName evidence="3">RING-type E3 ubiquitin transferase</fullName>
        <ecNumber evidence="3">2.3.2.27</ecNumber>
    </recommendedName>
</protein>
<dbReference type="GO" id="GO:0044027">
    <property type="term" value="P:negative regulation of gene expression via chromosomal CpG island methylation"/>
    <property type="evidence" value="ECO:0007669"/>
    <property type="project" value="TreeGrafter"/>
</dbReference>
<dbReference type="EMBL" id="JBCGBO010000007">
    <property type="protein sequence ID" value="KAK9187889.1"/>
    <property type="molecule type" value="Genomic_DNA"/>
</dbReference>
<evidence type="ECO:0000256" key="7">
    <source>
        <dbReference type="ARBA" id="ARBA00022786"/>
    </source>
</evidence>
<dbReference type="GO" id="GO:0008270">
    <property type="term" value="F:zinc ion binding"/>
    <property type="evidence" value="ECO:0007669"/>
    <property type="project" value="UniProtKB-KW"/>
</dbReference>
<evidence type="ECO:0000256" key="12">
    <source>
        <dbReference type="PROSITE-ProRule" id="PRU00175"/>
    </source>
</evidence>
<keyword evidence="18" id="KW-1185">Reference proteome</keyword>
<dbReference type="CDD" id="cd23138">
    <property type="entry name" value="RING-HC_ORTHRUS_rpt1"/>
    <property type="match status" value="1"/>
</dbReference>
<feature type="domain" description="RING-type" evidence="15">
    <location>
        <begin position="559"/>
        <end position="616"/>
    </location>
</feature>
<dbReference type="PROSITE" id="PS00518">
    <property type="entry name" value="ZF_RING_1"/>
    <property type="match status" value="1"/>
</dbReference>
<keyword evidence="6 12" id="KW-0863">Zinc-finger</keyword>
<dbReference type="SUPFAM" id="SSF57903">
    <property type="entry name" value="FYVE/PHD zinc finger"/>
    <property type="match status" value="1"/>
</dbReference>
<evidence type="ECO:0000256" key="5">
    <source>
        <dbReference type="ARBA" id="ARBA00022723"/>
    </source>
</evidence>
<comment type="subcellular location">
    <subcellularLocation>
        <location evidence="13">Nucleus</location>
    </subcellularLocation>
</comment>
<dbReference type="Pfam" id="PF00097">
    <property type="entry name" value="zf-C3HC4"/>
    <property type="match status" value="1"/>
</dbReference>
<dbReference type="GO" id="GO:0003677">
    <property type="term" value="F:DNA binding"/>
    <property type="evidence" value="ECO:0007669"/>
    <property type="project" value="UniProtKB-KW"/>
</dbReference>
<evidence type="ECO:0000256" key="9">
    <source>
        <dbReference type="ARBA" id="ARBA00022853"/>
    </source>
</evidence>
<dbReference type="GO" id="GO:0061630">
    <property type="term" value="F:ubiquitin protein ligase activity"/>
    <property type="evidence" value="ECO:0007669"/>
    <property type="project" value="UniProtKB-EC"/>
</dbReference>
<dbReference type="SUPFAM" id="SSF57850">
    <property type="entry name" value="RING/U-box"/>
    <property type="match status" value="2"/>
</dbReference>
<comment type="pathway">
    <text evidence="2">Protein modification; protein ubiquitination.</text>
</comment>
<dbReference type="GO" id="GO:0016567">
    <property type="term" value="P:protein ubiquitination"/>
    <property type="evidence" value="ECO:0007669"/>
    <property type="project" value="UniProtKB-ARBA"/>
</dbReference>
<proteinExistence type="predicted"/>
<dbReference type="SMART" id="SM00466">
    <property type="entry name" value="SRA"/>
    <property type="match status" value="1"/>
</dbReference>